<dbReference type="AlphaFoldDB" id="I1CD66"/>
<dbReference type="Gene3D" id="2.30.30.40">
    <property type="entry name" value="SH3 Domains"/>
    <property type="match status" value="1"/>
</dbReference>
<evidence type="ECO:0000256" key="2">
    <source>
        <dbReference type="PROSITE-ProRule" id="PRU00192"/>
    </source>
</evidence>
<dbReference type="SMART" id="SM00326">
    <property type="entry name" value="SH3"/>
    <property type="match status" value="1"/>
</dbReference>
<dbReference type="PROSITE" id="PS50002">
    <property type="entry name" value="SH3"/>
    <property type="match status" value="1"/>
</dbReference>
<dbReference type="Pfam" id="PF12763">
    <property type="entry name" value="EH"/>
    <property type="match status" value="1"/>
</dbReference>
<evidence type="ECO:0000313" key="7">
    <source>
        <dbReference type="Proteomes" id="UP000009138"/>
    </source>
</evidence>
<feature type="compositionally biased region" description="Acidic residues" evidence="3">
    <location>
        <begin position="262"/>
        <end position="271"/>
    </location>
</feature>
<protein>
    <recommendedName>
        <fullName evidence="8">SH3 domain-containing protein</fullName>
    </recommendedName>
</protein>
<dbReference type="Gene3D" id="1.10.238.10">
    <property type="entry name" value="EF-hand"/>
    <property type="match status" value="1"/>
</dbReference>
<dbReference type="SUPFAM" id="SSF47473">
    <property type="entry name" value="EF-hand"/>
    <property type="match status" value="1"/>
</dbReference>
<dbReference type="SUPFAM" id="SSF50044">
    <property type="entry name" value="SH3-domain"/>
    <property type="match status" value="1"/>
</dbReference>
<gene>
    <name evidence="6" type="ORF">RO3G_11107</name>
</gene>
<dbReference type="OrthoDB" id="1716625at2759"/>
<keyword evidence="1 2" id="KW-0728">SH3 domain</keyword>
<dbReference type="eggNOG" id="KOG1702">
    <property type="taxonomic scope" value="Eukaryota"/>
</dbReference>
<dbReference type="OMA" id="RIWKESH"/>
<dbReference type="PANTHER" id="PTHR14167">
    <property type="entry name" value="SH3 DOMAIN-CONTAINING"/>
    <property type="match status" value="1"/>
</dbReference>
<feature type="region of interest" description="Disordered" evidence="3">
    <location>
        <begin position="251"/>
        <end position="273"/>
    </location>
</feature>
<dbReference type="VEuPathDB" id="FungiDB:RO3G_11107"/>
<dbReference type="GeneID" id="93618072"/>
<feature type="compositionally biased region" description="Polar residues" evidence="3">
    <location>
        <begin position="583"/>
        <end position="593"/>
    </location>
</feature>
<feature type="compositionally biased region" description="Basic and acidic residues" evidence="3">
    <location>
        <begin position="387"/>
        <end position="399"/>
    </location>
</feature>
<dbReference type="InterPro" id="IPR002048">
    <property type="entry name" value="EF_hand_dom"/>
</dbReference>
<keyword evidence="7" id="KW-1185">Reference proteome</keyword>
<dbReference type="InterPro" id="IPR000261">
    <property type="entry name" value="EH_dom"/>
</dbReference>
<dbReference type="SMART" id="SM00027">
    <property type="entry name" value="EH"/>
    <property type="match status" value="1"/>
</dbReference>
<dbReference type="RefSeq" id="XP_067521792.1">
    <property type="nucleotide sequence ID" value="XM_067665691.1"/>
</dbReference>
<name>I1CD66_RHIO9</name>
<dbReference type="STRING" id="246409.I1CD66"/>
<organism evidence="6 7">
    <name type="scientific">Rhizopus delemar (strain RA 99-880 / ATCC MYA-4621 / FGSC 9543 / NRRL 43880)</name>
    <name type="common">Mucormycosis agent</name>
    <name type="synonym">Rhizopus arrhizus var. delemar</name>
    <dbReference type="NCBI Taxonomy" id="246409"/>
    <lineage>
        <taxon>Eukaryota</taxon>
        <taxon>Fungi</taxon>
        <taxon>Fungi incertae sedis</taxon>
        <taxon>Mucoromycota</taxon>
        <taxon>Mucoromycotina</taxon>
        <taxon>Mucoromycetes</taxon>
        <taxon>Mucorales</taxon>
        <taxon>Mucorineae</taxon>
        <taxon>Rhizopodaceae</taxon>
        <taxon>Rhizopus</taxon>
    </lineage>
</organism>
<dbReference type="InterPro" id="IPR011992">
    <property type="entry name" value="EF-hand-dom_pair"/>
</dbReference>
<dbReference type="InterPro" id="IPR050384">
    <property type="entry name" value="Endophilin_SH3RF"/>
</dbReference>
<feature type="domain" description="EF-hand" evidence="5">
    <location>
        <begin position="657"/>
        <end position="692"/>
    </location>
</feature>
<dbReference type="InParanoid" id="I1CD66"/>
<proteinExistence type="predicted"/>
<feature type="compositionally biased region" description="Polar residues" evidence="3">
    <location>
        <begin position="505"/>
        <end position="522"/>
    </location>
</feature>
<evidence type="ECO:0000259" key="4">
    <source>
        <dbReference type="PROSITE" id="PS50002"/>
    </source>
</evidence>
<evidence type="ECO:0000256" key="3">
    <source>
        <dbReference type="SAM" id="MobiDB-lite"/>
    </source>
</evidence>
<feature type="compositionally biased region" description="Low complexity" evidence="3">
    <location>
        <begin position="366"/>
        <end position="383"/>
    </location>
</feature>
<sequence length="713" mass="77233">MSSKLRMIALYDCTADDAEELSFKEGDIFVDVTQSTDKDWYEGRIENTSKRGLFPGNFVKPLPESFGIDITSNNRLQNDMAKTNGALSNDAFTAVLSNSSIKNESIKKTTERGSKGSNLSKASFISAANKPICNSAPSVLASKPMSGSPSTKNAVRVGMKLPAPTSTFERPQLKSIEQESPTRARSYSASFVKNTTDNNLERVLRPSQLASGGKSELEIALSKGSPKPLATLRPDISSKYGSSTGIPLVGLENSKTVSSSHEEEEEEDEDGFQLIKPSQIRLQKLQTTGPILPKTIIPTYSASYASKVTAASSTENWKKPSNTPVSQKPKGISSSSKLENIPAPSNPMPRLPSRPVSTASRKSRNSRSSSNDVQTSTSSSLLTKKASVKEEEQHQESIPDKTSLPPVLKPKPQLSQPALPPRPKKLRSVSNPPPLQPKPACSSADSTNSSTTLNVKSMTNVTNQGPQTPPRVGIKPSSVLYQQKLQQQPTNGFSHAISPPLSPSGKFNQALSSPRTMFSNLNSDEKKEGSVSEDANLKPSALLNRARSATNPPYFGPKPTMDNMPKLNSSTNKKTPSAGLSIPKSSTNNTRIVSSEKANETKKKVAPPPPPSRPPKNDNKFVDSGAKARYETLFDQVHDSGYVDGETVYCIWMKSKLSKKELACVWKECDPDHKGLLDKNAFIHGMGKIDVILKKHQLEQSAKTLAVLFLVLT</sequence>
<feature type="compositionally biased region" description="Polar residues" evidence="3">
    <location>
        <begin position="443"/>
        <end position="466"/>
    </location>
</feature>
<dbReference type="PROSITE" id="PS50222">
    <property type="entry name" value="EF_HAND_2"/>
    <property type="match status" value="1"/>
</dbReference>
<evidence type="ECO:0000256" key="1">
    <source>
        <dbReference type="ARBA" id="ARBA00022443"/>
    </source>
</evidence>
<feature type="compositionally biased region" description="Polar residues" evidence="3">
    <location>
        <begin position="310"/>
        <end position="338"/>
    </location>
</feature>
<feature type="domain" description="SH3" evidence="4">
    <location>
        <begin position="2"/>
        <end position="64"/>
    </location>
</feature>
<dbReference type="PANTHER" id="PTHR14167:SF48">
    <property type="entry name" value="SH3 DOMAIN-CONTAINING PROTEIN 19"/>
    <property type="match status" value="1"/>
</dbReference>
<evidence type="ECO:0008006" key="8">
    <source>
        <dbReference type="Google" id="ProtNLM"/>
    </source>
</evidence>
<dbReference type="InterPro" id="IPR036028">
    <property type="entry name" value="SH3-like_dom_sf"/>
</dbReference>
<dbReference type="Proteomes" id="UP000009138">
    <property type="component" value="Unassembled WGS sequence"/>
</dbReference>
<dbReference type="InterPro" id="IPR001452">
    <property type="entry name" value="SH3_domain"/>
</dbReference>
<evidence type="ECO:0000313" key="6">
    <source>
        <dbReference type="EMBL" id="EIE86396.1"/>
    </source>
</evidence>
<feature type="region of interest" description="Disordered" evidence="3">
    <location>
        <begin position="310"/>
        <end position="621"/>
    </location>
</feature>
<dbReference type="CDD" id="cd00052">
    <property type="entry name" value="EH"/>
    <property type="match status" value="1"/>
</dbReference>
<feature type="compositionally biased region" description="Polar residues" evidence="3">
    <location>
        <begin position="479"/>
        <end position="493"/>
    </location>
</feature>
<reference evidence="6 7" key="1">
    <citation type="journal article" date="2009" name="PLoS Genet.">
        <title>Genomic analysis of the basal lineage fungus Rhizopus oryzae reveals a whole-genome duplication.</title>
        <authorList>
            <person name="Ma L.-J."/>
            <person name="Ibrahim A.S."/>
            <person name="Skory C."/>
            <person name="Grabherr M.G."/>
            <person name="Burger G."/>
            <person name="Butler M."/>
            <person name="Elias M."/>
            <person name="Idnurm A."/>
            <person name="Lang B.F."/>
            <person name="Sone T."/>
            <person name="Abe A."/>
            <person name="Calvo S.E."/>
            <person name="Corrochano L.M."/>
            <person name="Engels R."/>
            <person name="Fu J."/>
            <person name="Hansberg W."/>
            <person name="Kim J.-M."/>
            <person name="Kodira C.D."/>
            <person name="Koehrsen M.J."/>
            <person name="Liu B."/>
            <person name="Miranda-Saavedra D."/>
            <person name="O'Leary S."/>
            <person name="Ortiz-Castellanos L."/>
            <person name="Poulter R."/>
            <person name="Rodriguez-Romero J."/>
            <person name="Ruiz-Herrera J."/>
            <person name="Shen Y.-Q."/>
            <person name="Zeng Q."/>
            <person name="Galagan J."/>
            <person name="Birren B.W."/>
            <person name="Cuomo C.A."/>
            <person name="Wickes B.L."/>
        </authorList>
    </citation>
    <scope>NUCLEOTIDE SEQUENCE [LARGE SCALE GENOMIC DNA]</scope>
    <source>
        <strain evidence="7">RA 99-880 / ATCC MYA-4621 / FGSC 9543 / NRRL 43880</strain>
    </source>
</reference>
<dbReference type="GO" id="GO:0005509">
    <property type="term" value="F:calcium ion binding"/>
    <property type="evidence" value="ECO:0007669"/>
    <property type="project" value="InterPro"/>
</dbReference>
<feature type="compositionally biased region" description="Polar residues" evidence="3">
    <location>
        <begin position="566"/>
        <end position="575"/>
    </location>
</feature>
<evidence type="ECO:0000259" key="5">
    <source>
        <dbReference type="PROSITE" id="PS50222"/>
    </source>
</evidence>
<dbReference type="PRINTS" id="PR00452">
    <property type="entry name" value="SH3DOMAIN"/>
</dbReference>
<dbReference type="Pfam" id="PF00018">
    <property type="entry name" value="SH3_1"/>
    <property type="match status" value="1"/>
</dbReference>
<accession>I1CD66</accession>
<dbReference type="EMBL" id="CH476740">
    <property type="protein sequence ID" value="EIE86396.1"/>
    <property type="molecule type" value="Genomic_DNA"/>
</dbReference>